<keyword evidence="5 7" id="KW-1133">Transmembrane helix</keyword>
<feature type="transmembrane region" description="Helical" evidence="7">
    <location>
        <begin position="94"/>
        <end position="112"/>
    </location>
</feature>
<dbReference type="EMBL" id="LSDC01000052">
    <property type="protein sequence ID" value="KXB60693.1"/>
    <property type="molecule type" value="Genomic_DNA"/>
</dbReference>
<accession>A0A133ZZ24</accession>
<gene>
    <name evidence="8" type="ORF">HMPREF3186_00759</name>
</gene>
<dbReference type="Proteomes" id="UP000070355">
    <property type="component" value="Unassembled WGS sequence"/>
</dbReference>
<comment type="similarity">
    <text evidence="2">Belongs to the UPF0324 family.</text>
</comment>
<evidence type="ECO:0000256" key="4">
    <source>
        <dbReference type="ARBA" id="ARBA00022692"/>
    </source>
</evidence>
<proteinExistence type="inferred from homology"/>
<feature type="transmembrane region" description="Helical" evidence="7">
    <location>
        <begin position="152"/>
        <end position="168"/>
    </location>
</feature>
<sequence length="328" mass="35435">MERFKSVNFYYTLGIMLVISLAAKYLAQVPALKLFGHLVIALVIGMALQTSKGLKEQIKADIPFISNKFLRLGIILLGFKLALDRLLAEGKKTLVVAFFIVLFMITLTYFMCRAFKVDHELALLSSCGCGICGAAAVMGVSGQLRAKTDNSVLAVAVVAILGTVFTLIEVTLQPYLGLDAYNYGVFTGGSLHEIAHAVAAGGAGGQVALDAAILTKLSRVLMLIVVAGVLIVVNKKTQDETKGKVPMPYFILGFIFMSILGSYVTFLKPLAPYFVDAAYIFLGMAMAALGMSVNFKVIKERGVRVFTACFLSSMILMIVCYVVAKFIF</sequence>
<dbReference type="OrthoDB" id="9811391at2"/>
<evidence type="ECO:0000256" key="1">
    <source>
        <dbReference type="ARBA" id="ARBA00004651"/>
    </source>
</evidence>
<evidence type="ECO:0000313" key="9">
    <source>
        <dbReference type="Proteomes" id="UP000070355"/>
    </source>
</evidence>
<dbReference type="RefSeq" id="WP_060913978.1">
    <property type="nucleotide sequence ID" value="NZ_KQ959950.1"/>
</dbReference>
<organism evidence="8 9">
    <name type="scientific">Gemella haemolysans</name>
    <dbReference type="NCBI Taxonomy" id="1379"/>
    <lineage>
        <taxon>Bacteria</taxon>
        <taxon>Bacillati</taxon>
        <taxon>Bacillota</taxon>
        <taxon>Bacilli</taxon>
        <taxon>Bacillales</taxon>
        <taxon>Gemellaceae</taxon>
        <taxon>Gemella</taxon>
    </lineage>
</organism>
<feature type="transmembrane region" description="Helical" evidence="7">
    <location>
        <begin position="305"/>
        <end position="324"/>
    </location>
</feature>
<feature type="transmembrane region" description="Helical" evidence="7">
    <location>
        <begin position="121"/>
        <end position="140"/>
    </location>
</feature>
<dbReference type="GO" id="GO:0005886">
    <property type="term" value="C:plasma membrane"/>
    <property type="evidence" value="ECO:0007669"/>
    <property type="project" value="UniProtKB-SubCell"/>
</dbReference>
<feature type="transmembrane region" description="Helical" evidence="7">
    <location>
        <begin position="31"/>
        <end position="48"/>
    </location>
</feature>
<evidence type="ECO:0000256" key="3">
    <source>
        <dbReference type="ARBA" id="ARBA00022475"/>
    </source>
</evidence>
<dbReference type="Pfam" id="PF03601">
    <property type="entry name" value="Cons_hypoth698"/>
    <property type="match status" value="1"/>
</dbReference>
<evidence type="ECO:0008006" key="10">
    <source>
        <dbReference type="Google" id="ProtNLM"/>
    </source>
</evidence>
<dbReference type="PANTHER" id="PTHR30106:SF2">
    <property type="entry name" value="UPF0324 INNER MEMBRANE PROTEIN YEIH"/>
    <property type="match status" value="1"/>
</dbReference>
<feature type="transmembrane region" description="Helical" evidence="7">
    <location>
        <begin position="245"/>
        <end position="264"/>
    </location>
</feature>
<comment type="caution">
    <text evidence="8">The sequence shown here is derived from an EMBL/GenBank/DDBJ whole genome shotgun (WGS) entry which is preliminary data.</text>
</comment>
<feature type="transmembrane region" description="Helical" evidence="7">
    <location>
        <begin position="270"/>
        <end position="293"/>
    </location>
</feature>
<keyword evidence="3" id="KW-1003">Cell membrane</keyword>
<evidence type="ECO:0000256" key="2">
    <source>
        <dbReference type="ARBA" id="ARBA00007977"/>
    </source>
</evidence>
<protein>
    <recommendedName>
        <fullName evidence="10">Sulfate exporter family transporter</fullName>
    </recommendedName>
</protein>
<feature type="transmembrane region" description="Helical" evidence="7">
    <location>
        <begin position="211"/>
        <end position="233"/>
    </location>
</feature>
<dbReference type="PATRIC" id="fig|1379.3.peg.741"/>
<dbReference type="PANTHER" id="PTHR30106">
    <property type="entry name" value="INNER MEMBRANE PROTEIN YEIH-RELATED"/>
    <property type="match status" value="1"/>
</dbReference>
<evidence type="ECO:0000256" key="6">
    <source>
        <dbReference type="ARBA" id="ARBA00023136"/>
    </source>
</evidence>
<reference evidence="9" key="1">
    <citation type="submission" date="2016-01" db="EMBL/GenBank/DDBJ databases">
        <authorList>
            <person name="Mitreva M."/>
            <person name="Pepin K.H."/>
            <person name="Mihindukulasuriya K.A."/>
            <person name="Fulton R."/>
            <person name="Fronick C."/>
            <person name="O'Laughlin M."/>
            <person name="Miner T."/>
            <person name="Herter B."/>
            <person name="Rosa B.A."/>
            <person name="Cordes M."/>
            <person name="Tomlinson C."/>
            <person name="Wollam A."/>
            <person name="Palsikar V.B."/>
            <person name="Mardis E.R."/>
            <person name="Wilson R.K."/>
        </authorList>
    </citation>
    <scope>NUCLEOTIDE SEQUENCE [LARGE SCALE GENOMIC DNA]</scope>
    <source>
        <strain evidence="9">DNF01167</strain>
    </source>
</reference>
<keyword evidence="4 7" id="KW-0812">Transmembrane</keyword>
<evidence type="ECO:0000313" key="8">
    <source>
        <dbReference type="EMBL" id="KXB60693.1"/>
    </source>
</evidence>
<dbReference type="InterPro" id="IPR018383">
    <property type="entry name" value="UPF0324_pro"/>
</dbReference>
<dbReference type="AlphaFoldDB" id="A0A133ZZ24"/>
<name>A0A133ZZ24_9BACL</name>
<keyword evidence="6 7" id="KW-0472">Membrane</keyword>
<evidence type="ECO:0000256" key="5">
    <source>
        <dbReference type="ARBA" id="ARBA00022989"/>
    </source>
</evidence>
<evidence type="ECO:0000256" key="7">
    <source>
        <dbReference type="SAM" id="Phobius"/>
    </source>
</evidence>
<feature type="transmembrane region" description="Helical" evidence="7">
    <location>
        <begin position="7"/>
        <end position="25"/>
    </location>
</feature>
<comment type="subcellular location">
    <subcellularLocation>
        <location evidence="1">Cell membrane</location>
        <topology evidence="1">Multi-pass membrane protein</topology>
    </subcellularLocation>
</comment>